<proteinExistence type="predicted"/>
<evidence type="ECO:0000313" key="3">
    <source>
        <dbReference type="EMBL" id="KAK1381924.1"/>
    </source>
</evidence>
<feature type="compositionally biased region" description="Acidic residues" evidence="1">
    <location>
        <begin position="114"/>
        <end position="130"/>
    </location>
</feature>
<accession>A0AAD8IA31</accession>
<dbReference type="AlphaFoldDB" id="A0AAD8IA31"/>
<dbReference type="Pfam" id="PF26130">
    <property type="entry name" value="PB1-like"/>
    <property type="match status" value="1"/>
</dbReference>
<feature type="compositionally biased region" description="Low complexity" evidence="1">
    <location>
        <begin position="316"/>
        <end position="335"/>
    </location>
</feature>
<feature type="domain" description="PB1-like" evidence="2">
    <location>
        <begin position="1"/>
        <end position="88"/>
    </location>
</feature>
<feature type="region of interest" description="Disordered" evidence="1">
    <location>
        <begin position="112"/>
        <end position="132"/>
    </location>
</feature>
<evidence type="ECO:0000313" key="4">
    <source>
        <dbReference type="Proteomes" id="UP001237642"/>
    </source>
</evidence>
<gene>
    <name evidence="3" type="ORF">POM88_019659</name>
</gene>
<protein>
    <recommendedName>
        <fullName evidence="2">PB1-like domain-containing protein</fullName>
    </recommendedName>
</protein>
<feature type="region of interest" description="Disordered" evidence="1">
    <location>
        <begin position="214"/>
        <end position="247"/>
    </location>
</feature>
<sequence length="482" mass="54127">MSTRVSIYLHHPEDFSPESFKGNDDYVEGSVDIIDDVDTDKFSILEMDDYAMKYKYSKTYLHYFQTDGHTFRKDKPPSKSNVLEKDDELSGSVVDGGFNDIEDDLLSDGFGDWCSDDDGDDPNYEADREEESNKELIDARKLRQKNLDDSDENLIVIVATISSEFSSEFYIIGVLIGVLIVIDVFMDSHRSSILGTKRRVRGRNVETVLQRSNYDENQGANRRVRGKNVSNVLSSADSTNNKENYSPNVASVSTNLRRLPQSILHDPAILSSGHVGKNITGKNVSKCRVRGKNVDNIMSNVSKQAYSRPPLTTIDQNSQSPFVSQSSGSSISSKSHMTPRTTFHSRMETINLSGDMQRNQTNNNHKNTCESGQSTLTFSMPASTLKPINKRRPDYKKQHPHDETEQHVAKKRCGKMSPIPFSVGKDGVRSSFEVGETSGPINLMSDFNNVEDTFSSESDSLEQGIFDIWSLSIIWLFLVNFI</sequence>
<name>A0AAD8IA31_9APIA</name>
<feature type="region of interest" description="Disordered" evidence="1">
    <location>
        <begin position="313"/>
        <end position="341"/>
    </location>
</feature>
<feature type="compositionally biased region" description="Polar residues" evidence="1">
    <location>
        <begin position="228"/>
        <end position="247"/>
    </location>
</feature>
<feature type="compositionally biased region" description="Polar residues" evidence="1">
    <location>
        <begin position="357"/>
        <end position="382"/>
    </location>
</feature>
<dbReference type="EMBL" id="JAUIZM010000005">
    <property type="protein sequence ID" value="KAK1381924.1"/>
    <property type="molecule type" value="Genomic_DNA"/>
</dbReference>
<evidence type="ECO:0000256" key="1">
    <source>
        <dbReference type="SAM" id="MobiDB-lite"/>
    </source>
</evidence>
<keyword evidence="4" id="KW-1185">Reference proteome</keyword>
<dbReference type="InterPro" id="IPR058594">
    <property type="entry name" value="PB1-like_dom_pln"/>
</dbReference>
<feature type="compositionally biased region" description="Basic and acidic residues" evidence="1">
    <location>
        <begin position="391"/>
        <end position="408"/>
    </location>
</feature>
<dbReference type="Proteomes" id="UP001237642">
    <property type="component" value="Unassembled WGS sequence"/>
</dbReference>
<comment type="caution">
    <text evidence="3">The sequence shown here is derived from an EMBL/GenBank/DDBJ whole genome shotgun (WGS) entry which is preliminary data.</text>
</comment>
<organism evidence="3 4">
    <name type="scientific">Heracleum sosnowskyi</name>
    <dbReference type="NCBI Taxonomy" id="360622"/>
    <lineage>
        <taxon>Eukaryota</taxon>
        <taxon>Viridiplantae</taxon>
        <taxon>Streptophyta</taxon>
        <taxon>Embryophyta</taxon>
        <taxon>Tracheophyta</taxon>
        <taxon>Spermatophyta</taxon>
        <taxon>Magnoliopsida</taxon>
        <taxon>eudicotyledons</taxon>
        <taxon>Gunneridae</taxon>
        <taxon>Pentapetalae</taxon>
        <taxon>asterids</taxon>
        <taxon>campanulids</taxon>
        <taxon>Apiales</taxon>
        <taxon>Apiaceae</taxon>
        <taxon>Apioideae</taxon>
        <taxon>apioid superclade</taxon>
        <taxon>Tordylieae</taxon>
        <taxon>Tordyliinae</taxon>
        <taxon>Heracleum</taxon>
    </lineage>
</organism>
<reference evidence="3" key="2">
    <citation type="submission" date="2023-05" db="EMBL/GenBank/DDBJ databases">
        <authorList>
            <person name="Schelkunov M.I."/>
        </authorList>
    </citation>
    <scope>NUCLEOTIDE SEQUENCE</scope>
    <source>
        <strain evidence="3">Hsosn_3</strain>
        <tissue evidence="3">Leaf</tissue>
    </source>
</reference>
<feature type="region of interest" description="Disordered" evidence="1">
    <location>
        <begin position="357"/>
        <end position="410"/>
    </location>
</feature>
<evidence type="ECO:0000259" key="2">
    <source>
        <dbReference type="Pfam" id="PF26130"/>
    </source>
</evidence>
<reference evidence="3" key="1">
    <citation type="submission" date="2023-02" db="EMBL/GenBank/DDBJ databases">
        <title>Genome of toxic invasive species Heracleum sosnowskyi carries increased number of genes despite the absence of recent whole-genome duplications.</title>
        <authorList>
            <person name="Schelkunov M."/>
            <person name="Shtratnikova V."/>
            <person name="Makarenko M."/>
            <person name="Klepikova A."/>
            <person name="Omelchenko D."/>
            <person name="Novikova G."/>
            <person name="Obukhova E."/>
            <person name="Bogdanov V."/>
            <person name="Penin A."/>
            <person name="Logacheva M."/>
        </authorList>
    </citation>
    <scope>NUCLEOTIDE SEQUENCE</scope>
    <source>
        <strain evidence="3">Hsosn_3</strain>
        <tissue evidence="3">Leaf</tissue>
    </source>
</reference>